<dbReference type="RefSeq" id="WP_185029456.1">
    <property type="nucleotide sequence ID" value="NZ_BNBN01000007.1"/>
</dbReference>
<protein>
    <submittedName>
        <fullName evidence="1">Uncharacterized protein</fullName>
    </submittedName>
</protein>
<dbReference type="Proteomes" id="UP000540423">
    <property type="component" value="Unassembled WGS sequence"/>
</dbReference>
<evidence type="ECO:0000313" key="2">
    <source>
        <dbReference type="Proteomes" id="UP000540423"/>
    </source>
</evidence>
<dbReference type="EMBL" id="JACHEM010000004">
    <property type="protein sequence ID" value="MBB6435729.1"/>
    <property type="molecule type" value="Genomic_DNA"/>
</dbReference>
<dbReference type="AlphaFoldDB" id="A0A7X0HDQ8"/>
<organism evidence="1 2">
    <name type="scientific">Streptomyces candidus</name>
    <dbReference type="NCBI Taxonomy" id="67283"/>
    <lineage>
        <taxon>Bacteria</taxon>
        <taxon>Bacillati</taxon>
        <taxon>Actinomycetota</taxon>
        <taxon>Actinomycetes</taxon>
        <taxon>Kitasatosporales</taxon>
        <taxon>Streptomycetaceae</taxon>
        <taxon>Streptomyces</taxon>
    </lineage>
</organism>
<comment type="caution">
    <text evidence="1">The sequence shown here is derived from an EMBL/GenBank/DDBJ whole genome shotgun (WGS) entry which is preliminary data.</text>
</comment>
<reference evidence="1 2" key="1">
    <citation type="submission" date="2020-08" db="EMBL/GenBank/DDBJ databases">
        <title>Genomic Encyclopedia of Type Strains, Phase IV (KMG-IV): sequencing the most valuable type-strain genomes for metagenomic binning, comparative biology and taxonomic classification.</title>
        <authorList>
            <person name="Goeker M."/>
        </authorList>
    </citation>
    <scope>NUCLEOTIDE SEQUENCE [LARGE SCALE GENOMIC DNA]</scope>
    <source>
        <strain evidence="1 2">DSM 40141</strain>
    </source>
</reference>
<accession>A0A7X0HDQ8</accession>
<evidence type="ECO:0000313" key="1">
    <source>
        <dbReference type="EMBL" id="MBB6435729.1"/>
    </source>
</evidence>
<gene>
    <name evidence="1" type="ORF">HNQ79_002186</name>
</gene>
<name>A0A7X0HDQ8_9ACTN</name>
<proteinExistence type="predicted"/>
<keyword evidence="2" id="KW-1185">Reference proteome</keyword>
<sequence>MPFLALLALGAYFVGEMIEGRFGLLGVAAVGFLSVGVKTKNTACLSIGTVALVILGQSAMP</sequence>